<proteinExistence type="predicted"/>
<reference evidence="3" key="1">
    <citation type="submission" date="2020-09" db="EMBL/GenBank/DDBJ databases">
        <title>Whole genome shotgun sequence of Streptomyces cinnamonensis NBRC 15873.</title>
        <authorList>
            <person name="Komaki H."/>
            <person name="Tamura T."/>
        </authorList>
    </citation>
    <scope>NUCLEOTIDE SEQUENCE [LARGE SCALE GENOMIC DNA]</scope>
    <source>
        <strain evidence="3">NBRC 15873</strain>
    </source>
</reference>
<dbReference type="EMBL" id="BNDV01000008">
    <property type="protein sequence ID" value="GHI14069.1"/>
    <property type="molecule type" value="Genomic_DNA"/>
</dbReference>
<comment type="caution">
    <text evidence="2">The sequence shown here is derived from an EMBL/GenBank/DDBJ whole genome shotgun (WGS) entry which is preliminary data.</text>
</comment>
<protein>
    <submittedName>
        <fullName evidence="2">Uncharacterized protein</fullName>
    </submittedName>
</protein>
<organism evidence="2 3">
    <name type="scientific">Streptomyces virginiae</name>
    <name type="common">Streptomyces cinnamonensis</name>
    <dbReference type="NCBI Taxonomy" id="1961"/>
    <lineage>
        <taxon>Bacteria</taxon>
        <taxon>Bacillati</taxon>
        <taxon>Actinomycetota</taxon>
        <taxon>Actinomycetes</taxon>
        <taxon>Kitasatosporales</taxon>
        <taxon>Streptomycetaceae</taxon>
        <taxon>Streptomyces</taxon>
    </lineage>
</organism>
<gene>
    <name evidence="2" type="ORF">Scinn_35320</name>
</gene>
<feature type="region of interest" description="Disordered" evidence="1">
    <location>
        <begin position="1"/>
        <end position="81"/>
    </location>
</feature>
<sequence>MSVHVVQSAYTAYAPHPMDTTHSTVSAMARPTAERSRTPVTTGTAFRGGTDGSGGAADMLKNPQRAKDGKGHAKRAGQAGT</sequence>
<evidence type="ECO:0000313" key="2">
    <source>
        <dbReference type="EMBL" id="GHI14069.1"/>
    </source>
</evidence>
<dbReference type="Proteomes" id="UP000660554">
    <property type="component" value="Unassembled WGS sequence"/>
</dbReference>
<evidence type="ECO:0000256" key="1">
    <source>
        <dbReference type="SAM" id="MobiDB-lite"/>
    </source>
</evidence>
<name>A0ABQ3NMR9_STRVG</name>
<keyword evidence="3" id="KW-1185">Reference proteome</keyword>
<evidence type="ECO:0000313" key="3">
    <source>
        <dbReference type="Proteomes" id="UP000660554"/>
    </source>
</evidence>
<accession>A0ABQ3NMR9</accession>